<dbReference type="Pfam" id="PF00932">
    <property type="entry name" value="LTD"/>
    <property type="match status" value="1"/>
</dbReference>
<evidence type="ECO:0000313" key="2">
    <source>
        <dbReference type="EMBL" id="QCT04822.1"/>
    </source>
</evidence>
<protein>
    <submittedName>
        <fullName evidence="2">Ig domain protein group 2 domain protein</fullName>
    </submittedName>
</protein>
<reference evidence="2 3" key="1">
    <citation type="submission" date="2019-05" db="EMBL/GenBank/DDBJ databases">
        <authorList>
            <person name="Chen C."/>
        </authorList>
    </citation>
    <scope>NUCLEOTIDE SEQUENCE [LARGE SCALE GENOMIC DNA]</scope>
    <source>
        <strain evidence="2 3">HB172198</strain>
    </source>
</reference>
<proteinExistence type="predicted"/>
<evidence type="ECO:0000259" key="1">
    <source>
        <dbReference type="PROSITE" id="PS51841"/>
    </source>
</evidence>
<dbReference type="KEGG" id="palo:E6C60_4117"/>
<dbReference type="EMBL" id="CP040396">
    <property type="protein sequence ID" value="QCT04822.1"/>
    <property type="molecule type" value="Genomic_DNA"/>
</dbReference>
<sequence>MINSRLPRKRKLGFIAGLLVFVQLVVSFGGVHAAEESAVGPDTILIHQVYGGGGKSDTPISHSFIELYNPTEAPISLEGWKIEYSSLRSAGNPGTTAGEWVALELSGIIPSHASYLIRGAAETTSVSLLQMDSFDLDWTGRYIDNDQYNVRLVNGSGGVVDQVTVKEAGKDGVEGQVIPSISKQKSIRRINFNDTNQNNTDFEVLEYKSQTPEFIALHRPRSLADGAWGLTAPTEPTPNPVPNPAPTPQIPAVPAVGGEPAVPGGLSYWGSFFTGSQNEDGGAAEIVKYNPDNGNMYLVNGNAQTIDIISLGDWSAGSASFSLKKQVSLSSMIPGFTFGDVTSVDIHTGHQLIAVAVQEQDYAKNGAVLLLNYDGDYVTHLEVGVQPDMITFTPDGQYVLTADEGEPRSGYGPGAVDPKGSVSIIDLRDGINSAKAVQVTFEAWDAARAELVNHQVILKKNTLPSVDLEPEYIAVADNSKTAYVTLQEANAVAVLDIGSMKFTSIKGLGFKDHSLPGNELDIHRNGQIEIHNYSVFGAYMPDGAATANIGGVTYLLTPNEGDAREWAEYANIGSTSVSGGSIDTLKNEEHDGLENDKTYILGGRSFSIWNAETLELVYDSGSDFEKITAERYPHQFNVSNDNLTLDHRSSKKGPEPEDIKVLEVEGKVYAFIGLERIGGIMVYDITNPAEAKFFDYMNTRDYSAKIKGDVAPEGLAVIKAADSPTGYPLLLAAHEVSGTVAVYQLHQGYVEPDNDVRPLKLDVQKSTASGMSVYQYSVSQTPGAPVYSSGYDLVVQVYEGADYTTPGLTLIKHVQNGTDMVSEEIRIGQNKKVKIMVVSAVDGENIQVLADAYGVQ</sequence>
<dbReference type="InterPro" id="IPR011045">
    <property type="entry name" value="N2O_reductase_N"/>
</dbReference>
<dbReference type="Proteomes" id="UP000300879">
    <property type="component" value="Chromosome"/>
</dbReference>
<dbReference type="InterPro" id="IPR001322">
    <property type="entry name" value="Lamin_tail_dom"/>
</dbReference>
<dbReference type="NCBIfam" id="NF038117">
    <property type="entry name" value="choice_anch_I"/>
    <property type="match status" value="1"/>
</dbReference>
<dbReference type="SUPFAM" id="SSF50969">
    <property type="entry name" value="YVTN repeat-like/Quinoprotein amine dehydrogenase"/>
    <property type="match status" value="1"/>
</dbReference>
<dbReference type="Pfam" id="PF22494">
    <property type="entry name" value="choice_anch_I"/>
    <property type="match status" value="1"/>
</dbReference>
<dbReference type="RefSeq" id="WP_175415386.1">
    <property type="nucleotide sequence ID" value="NZ_CP040396.1"/>
</dbReference>
<gene>
    <name evidence="2" type="ORF">E6C60_4117</name>
</gene>
<dbReference type="AlphaFoldDB" id="A0A4P8XPP5"/>
<dbReference type="PANTHER" id="PTHR46928">
    <property type="entry name" value="MESENCHYME-SPECIFIC CELL SURFACE GLYCOPROTEIN"/>
    <property type="match status" value="1"/>
</dbReference>
<feature type="domain" description="LTD" evidence="1">
    <location>
        <begin position="30"/>
        <end position="167"/>
    </location>
</feature>
<name>A0A4P8XPP5_9BACL</name>
<dbReference type="InterPro" id="IPR011044">
    <property type="entry name" value="Quino_amine_DH_bsu"/>
</dbReference>
<organism evidence="2 3">
    <name type="scientific">Paenibacillus algicola</name>
    <dbReference type="NCBI Taxonomy" id="2565926"/>
    <lineage>
        <taxon>Bacteria</taxon>
        <taxon>Bacillati</taxon>
        <taxon>Bacillota</taxon>
        <taxon>Bacilli</taxon>
        <taxon>Bacillales</taxon>
        <taxon>Paenibacillaceae</taxon>
        <taxon>Paenibacillus</taxon>
    </lineage>
</organism>
<accession>A0A4P8XPP5</accession>
<dbReference type="InterPro" id="IPR052956">
    <property type="entry name" value="Mesenchyme-surface_protein"/>
</dbReference>
<keyword evidence="3" id="KW-1185">Reference proteome</keyword>
<dbReference type="Gene3D" id="2.130.10.10">
    <property type="entry name" value="YVTN repeat-like/Quinoprotein amine dehydrogenase"/>
    <property type="match status" value="1"/>
</dbReference>
<dbReference type="PROSITE" id="PS51841">
    <property type="entry name" value="LTD"/>
    <property type="match status" value="1"/>
</dbReference>
<dbReference type="SUPFAM" id="SSF50974">
    <property type="entry name" value="Nitrous oxide reductase, N-terminal domain"/>
    <property type="match status" value="1"/>
</dbReference>
<evidence type="ECO:0000313" key="3">
    <source>
        <dbReference type="Proteomes" id="UP000300879"/>
    </source>
</evidence>
<dbReference type="PANTHER" id="PTHR46928:SF1">
    <property type="entry name" value="MESENCHYME-SPECIFIC CELL SURFACE GLYCOPROTEIN"/>
    <property type="match status" value="1"/>
</dbReference>
<dbReference type="InterPro" id="IPR015943">
    <property type="entry name" value="WD40/YVTN_repeat-like_dom_sf"/>
</dbReference>
<dbReference type="InterPro" id="IPR055188">
    <property type="entry name" value="Choice_anch_I"/>
</dbReference>